<reference evidence="1 2" key="1">
    <citation type="journal article" date="2015" name="BMC Genomics">
        <title>The genome of the truffle-parasite Tolypocladium ophioglossoides and the evolution of antifungal peptaibiotics.</title>
        <authorList>
            <person name="Quandt C.A."/>
            <person name="Bushley K.E."/>
            <person name="Spatafora J.W."/>
        </authorList>
    </citation>
    <scope>NUCLEOTIDE SEQUENCE [LARGE SCALE GENOMIC DNA]</scope>
    <source>
        <strain evidence="1 2">CBS 100239</strain>
    </source>
</reference>
<dbReference type="Proteomes" id="UP000036947">
    <property type="component" value="Unassembled WGS sequence"/>
</dbReference>
<accession>A0A0L0NAP8</accession>
<evidence type="ECO:0000313" key="2">
    <source>
        <dbReference type="Proteomes" id="UP000036947"/>
    </source>
</evidence>
<sequence>MPASLARHPSSRRSPARLHYCFVQQGCTTRTTSTRTRLHGITRNRPQAPNPSAAAVALAPPSPETHTARLSAPGVWCRAFHTSPPPPSAPRSAPRLVASLHREHNVASPARDATALLGHGPQARLLLRLRPLGPLAPLRDVVAARPLAALLLPRPHLHLRLHHPPLHHRLDLRPRLLGRLPRRAPVLLLLHRPHLLGPRLLLPRRRPAHLHLRPHRPPPARPLPAPAAGLARPLLHHHRHLPLPRHHRLLGRPVQEPLVPPPVRRLAQRQPARPQLALRPLRARRPAHRPTPARAHRLAARRAAGIPGRRVHHRRRPGLLHVQLPQPRRHRRPRLRRRLRHRHRCRHRHHLWYRLRAHLLAPVGHGDEARHGGQVCRAAAARQRR</sequence>
<comment type="caution">
    <text evidence="1">The sequence shown here is derived from an EMBL/GenBank/DDBJ whole genome shotgun (WGS) entry which is preliminary data.</text>
</comment>
<gene>
    <name evidence="1" type="ORF">TOPH_04379</name>
</gene>
<evidence type="ECO:0000313" key="1">
    <source>
        <dbReference type="EMBL" id="KND91054.1"/>
    </source>
</evidence>
<dbReference type="EMBL" id="LFRF01000010">
    <property type="protein sequence ID" value="KND91054.1"/>
    <property type="molecule type" value="Genomic_DNA"/>
</dbReference>
<name>A0A0L0NAP8_TOLOC</name>
<dbReference type="AlphaFoldDB" id="A0A0L0NAP8"/>
<proteinExistence type="predicted"/>
<organism evidence="1 2">
    <name type="scientific">Tolypocladium ophioglossoides (strain CBS 100239)</name>
    <name type="common">Snaketongue truffleclub</name>
    <name type="synonym">Elaphocordyceps ophioglossoides</name>
    <dbReference type="NCBI Taxonomy" id="1163406"/>
    <lineage>
        <taxon>Eukaryota</taxon>
        <taxon>Fungi</taxon>
        <taxon>Dikarya</taxon>
        <taxon>Ascomycota</taxon>
        <taxon>Pezizomycotina</taxon>
        <taxon>Sordariomycetes</taxon>
        <taxon>Hypocreomycetidae</taxon>
        <taxon>Hypocreales</taxon>
        <taxon>Ophiocordycipitaceae</taxon>
        <taxon>Tolypocladium</taxon>
    </lineage>
</organism>
<protein>
    <submittedName>
        <fullName evidence="1">Uncharacterized protein</fullName>
    </submittedName>
</protein>
<keyword evidence="2" id="KW-1185">Reference proteome</keyword>